<dbReference type="AlphaFoldDB" id="A0A1Q2HUF3"/>
<evidence type="ECO:0000313" key="3">
    <source>
        <dbReference type="Proteomes" id="UP000217209"/>
    </source>
</evidence>
<dbReference type="OrthoDB" id="4408964at2"/>
<dbReference type="Pfam" id="PF06889">
    <property type="entry name" value="DUF1266"/>
    <property type="match status" value="1"/>
</dbReference>
<dbReference type="InterPro" id="IPR009677">
    <property type="entry name" value="DUF1266"/>
</dbReference>
<protein>
    <recommendedName>
        <fullName evidence="1">DUF1266 domain-containing protein</fullName>
    </recommendedName>
</protein>
<dbReference type="EMBL" id="CP019688">
    <property type="protein sequence ID" value="AQQ14474.1"/>
    <property type="molecule type" value="Genomic_DNA"/>
</dbReference>
<dbReference type="RefSeq" id="WP_095659317.1">
    <property type="nucleotide sequence ID" value="NZ_CALTZW010000009.1"/>
</dbReference>
<reference evidence="2 3" key="1">
    <citation type="submission" date="2016-12" db="EMBL/GenBank/DDBJ databases">
        <authorList>
            <person name="Song W.-J."/>
            <person name="Kurnit D.M."/>
        </authorList>
    </citation>
    <scope>NUCLEOTIDE SEQUENCE [LARGE SCALE GENOMIC DNA]</scope>
    <source>
        <strain evidence="2 3">DSM 30827</strain>
    </source>
</reference>
<proteinExistence type="predicted"/>
<accession>A0A1Q2HUF3</accession>
<organism evidence="2 3">
    <name type="scientific">Corynebacterium glaucum</name>
    <dbReference type="NCBI Taxonomy" id="187491"/>
    <lineage>
        <taxon>Bacteria</taxon>
        <taxon>Bacillati</taxon>
        <taxon>Actinomycetota</taxon>
        <taxon>Actinomycetes</taxon>
        <taxon>Mycobacteriales</taxon>
        <taxon>Corynebacteriaceae</taxon>
        <taxon>Corynebacterium</taxon>
    </lineage>
</organism>
<dbReference type="Proteomes" id="UP000217209">
    <property type="component" value="Chromosome"/>
</dbReference>
<feature type="domain" description="DUF1266" evidence="1">
    <location>
        <begin position="74"/>
        <end position="259"/>
    </location>
</feature>
<evidence type="ECO:0000313" key="2">
    <source>
        <dbReference type="EMBL" id="AQQ14474.1"/>
    </source>
</evidence>
<sequence length="266" mass="30089">MQTYEQAFTDSEVLSRQWVQMRSENTSPEFAVACSVDAIYSLGTEHPVDGPGEQSKPKRIFGFMSSRSKWLNFLEQAYGVTSRESAIEVVRALLENAGDPVYDLFRPGLEQLVAAPVEQRPAAYQQLRETAAQISTEAGIEELVGEFDVWAHILLDPRSVEALPSQLPRNLVGWDTTRAAWVLRLAYRSGLLNDQDLGQLLQNCLAVTREHCANWREHAEGFLYGRAKWSETIDESSIEFRDKAIFCLESQEMPWARFPLHPSAHS</sequence>
<name>A0A1Q2HUF3_9CORY</name>
<evidence type="ECO:0000259" key="1">
    <source>
        <dbReference type="Pfam" id="PF06889"/>
    </source>
</evidence>
<dbReference type="KEGG" id="cgv:CGLAU_02445"/>
<keyword evidence="3" id="KW-1185">Reference proteome</keyword>
<gene>
    <name evidence="2" type="ORF">CGLAU_02445</name>
</gene>